<name>A0A1N6KBX5_9BURK</name>
<dbReference type="OrthoDB" id="9787136at2"/>
<dbReference type="PANTHER" id="PTHR43741">
    <property type="entry name" value="FMN-DEPENDENT NADH-AZOREDUCTASE 1"/>
    <property type="match status" value="1"/>
</dbReference>
<comment type="function">
    <text evidence="6">Quinone reductase that provides resistance to thiol-specific stress caused by electrophilic quinones.</text>
</comment>
<comment type="catalytic activity">
    <reaction evidence="6">
        <text>2 a quinone + NADH + H(+) = 2 a 1,4-benzosemiquinone + NAD(+)</text>
        <dbReference type="Rhea" id="RHEA:65952"/>
        <dbReference type="ChEBI" id="CHEBI:15378"/>
        <dbReference type="ChEBI" id="CHEBI:57540"/>
        <dbReference type="ChEBI" id="CHEBI:57945"/>
        <dbReference type="ChEBI" id="CHEBI:132124"/>
        <dbReference type="ChEBI" id="CHEBI:134225"/>
    </reaction>
</comment>
<accession>A0A1N6KBX5</accession>
<reference evidence="8 9" key="1">
    <citation type="submission" date="2016-11" db="EMBL/GenBank/DDBJ databases">
        <authorList>
            <person name="Jaros S."/>
            <person name="Januszkiewicz K."/>
            <person name="Wedrychowicz H."/>
        </authorList>
    </citation>
    <scope>NUCLEOTIDE SEQUENCE [LARGE SCALE GENOMIC DNA]</scope>
    <source>
        <strain evidence="8 9">GAS86</strain>
    </source>
</reference>
<evidence type="ECO:0000256" key="1">
    <source>
        <dbReference type="ARBA" id="ARBA00022630"/>
    </source>
</evidence>
<dbReference type="GO" id="GO:0010181">
    <property type="term" value="F:FMN binding"/>
    <property type="evidence" value="ECO:0007669"/>
    <property type="project" value="UniProtKB-UniRule"/>
</dbReference>
<evidence type="ECO:0000256" key="5">
    <source>
        <dbReference type="ARBA" id="ARBA00048542"/>
    </source>
</evidence>
<dbReference type="PANTHER" id="PTHR43741:SF4">
    <property type="entry name" value="FMN-DEPENDENT NADH:QUINONE OXIDOREDUCTASE"/>
    <property type="match status" value="1"/>
</dbReference>
<proteinExistence type="inferred from homology"/>
<dbReference type="SUPFAM" id="SSF52218">
    <property type="entry name" value="Flavoproteins"/>
    <property type="match status" value="1"/>
</dbReference>
<comment type="cofactor">
    <cofactor evidence="6">
        <name>FMN</name>
        <dbReference type="ChEBI" id="CHEBI:58210"/>
    </cofactor>
    <text evidence="6">Binds 1 FMN per subunit.</text>
</comment>
<comment type="function">
    <text evidence="6">Also exhibits azoreductase activity. Catalyzes the reductive cleavage of the azo bond in aromatic azo compounds to the corresponding amines.</text>
</comment>
<protein>
    <recommendedName>
        <fullName evidence="6">FMN dependent NADH:quinone oxidoreductase</fullName>
        <ecNumber evidence="6">1.6.5.-</ecNumber>
    </recommendedName>
    <alternativeName>
        <fullName evidence="6">Azo-dye reductase</fullName>
    </alternativeName>
    <alternativeName>
        <fullName evidence="6">FMN-dependent NADH-azo compound oxidoreductase</fullName>
    </alternativeName>
    <alternativeName>
        <fullName evidence="6">FMN-dependent NADH-azoreductase</fullName>
        <ecNumber evidence="6">1.7.1.17</ecNumber>
    </alternativeName>
</protein>
<dbReference type="InterPro" id="IPR003680">
    <property type="entry name" value="Flavodoxin_fold"/>
</dbReference>
<comment type="catalytic activity">
    <reaction evidence="5">
        <text>N,N-dimethyl-1,4-phenylenediamine + anthranilate + 2 NAD(+) = 2-(4-dimethylaminophenyl)diazenylbenzoate + 2 NADH + 2 H(+)</text>
        <dbReference type="Rhea" id="RHEA:55872"/>
        <dbReference type="ChEBI" id="CHEBI:15378"/>
        <dbReference type="ChEBI" id="CHEBI:15783"/>
        <dbReference type="ChEBI" id="CHEBI:16567"/>
        <dbReference type="ChEBI" id="CHEBI:57540"/>
        <dbReference type="ChEBI" id="CHEBI:57945"/>
        <dbReference type="ChEBI" id="CHEBI:71579"/>
        <dbReference type="EC" id="1.7.1.17"/>
    </reaction>
    <physiologicalReaction direction="right-to-left" evidence="5">
        <dbReference type="Rhea" id="RHEA:55874"/>
    </physiologicalReaction>
</comment>
<evidence type="ECO:0000256" key="2">
    <source>
        <dbReference type="ARBA" id="ARBA00022643"/>
    </source>
</evidence>
<dbReference type="RefSeq" id="WP_074268507.1">
    <property type="nucleotide sequence ID" value="NZ_FSRM01000002.1"/>
</dbReference>
<keyword evidence="3 6" id="KW-0560">Oxidoreductase</keyword>
<evidence type="ECO:0000256" key="4">
    <source>
        <dbReference type="ARBA" id="ARBA00023027"/>
    </source>
</evidence>
<dbReference type="GO" id="GO:0016655">
    <property type="term" value="F:oxidoreductase activity, acting on NAD(P)H, quinone or similar compound as acceptor"/>
    <property type="evidence" value="ECO:0007669"/>
    <property type="project" value="InterPro"/>
</dbReference>
<gene>
    <name evidence="6" type="primary">azoR</name>
    <name evidence="8" type="ORF">SAMN05444168_6737</name>
</gene>
<keyword evidence="4 6" id="KW-0520">NAD</keyword>
<evidence type="ECO:0000256" key="6">
    <source>
        <dbReference type="HAMAP-Rule" id="MF_01216"/>
    </source>
</evidence>
<dbReference type="GO" id="GO:0009055">
    <property type="term" value="F:electron transfer activity"/>
    <property type="evidence" value="ECO:0007669"/>
    <property type="project" value="UniProtKB-UniRule"/>
</dbReference>
<dbReference type="EMBL" id="FSRM01000002">
    <property type="protein sequence ID" value="SIO54094.1"/>
    <property type="molecule type" value="Genomic_DNA"/>
</dbReference>
<dbReference type="Proteomes" id="UP000184693">
    <property type="component" value="Unassembled WGS sequence"/>
</dbReference>
<comment type="subunit">
    <text evidence="6">Homodimer.</text>
</comment>
<dbReference type="HAMAP" id="MF_01216">
    <property type="entry name" value="Azoreductase_type1"/>
    <property type="match status" value="1"/>
</dbReference>
<dbReference type="EC" id="1.6.5.-" evidence="6"/>
<dbReference type="Gene3D" id="3.40.50.360">
    <property type="match status" value="1"/>
</dbReference>
<evidence type="ECO:0000313" key="9">
    <source>
        <dbReference type="Proteomes" id="UP000184693"/>
    </source>
</evidence>
<dbReference type="InterPro" id="IPR023048">
    <property type="entry name" value="NADH:quinone_OxRdtase_FMN_depd"/>
</dbReference>
<dbReference type="InterPro" id="IPR050104">
    <property type="entry name" value="FMN-dep_NADH:Q_OxRdtase_AzoR1"/>
</dbReference>
<keyword evidence="2 6" id="KW-0288">FMN</keyword>
<comment type="similarity">
    <text evidence="6">Belongs to the azoreductase type 1 family.</text>
</comment>
<sequence>MSVLLHISASPRGLASHSRRVGRQFIGHLQTMDGPPLQIVERDLAAQPLPYPDCSFVDAMLTPEMQRTADQTQALSLSEKLIDELECADTLLIDTPMHNFTVPAALKTWIDHVVRIGRTFRSTREGKVGLLRDRPVFIVIACGGPVPEPPTATGQVDFLTPYLRYVLATIGLRNVSVLRLTGLSRGETALAQADADAAGWIEAATADWKRTTWSAAT</sequence>
<feature type="binding site" evidence="6">
    <location>
        <position position="10"/>
    </location>
    <ligand>
        <name>FMN</name>
        <dbReference type="ChEBI" id="CHEBI:58210"/>
    </ligand>
</feature>
<dbReference type="GO" id="GO:0016652">
    <property type="term" value="F:oxidoreductase activity, acting on NAD(P)H as acceptor"/>
    <property type="evidence" value="ECO:0007669"/>
    <property type="project" value="UniProtKB-UniRule"/>
</dbReference>
<dbReference type="InterPro" id="IPR029039">
    <property type="entry name" value="Flavoprotein-like_sf"/>
</dbReference>
<evidence type="ECO:0000313" key="8">
    <source>
        <dbReference type="EMBL" id="SIO54094.1"/>
    </source>
</evidence>
<keyword evidence="1 6" id="KW-0285">Flavoprotein</keyword>
<dbReference type="AlphaFoldDB" id="A0A1N6KBX5"/>
<dbReference type="EC" id="1.7.1.17" evidence="6"/>
<comment type="caution">
    <text evidence="6">Lacks conserved residue(s) required for the propagation of feature annotation.</text>
</comment>
<feature type="domain" description="Flavodoxin-like fold" evidence="7">
    <location>
        <begin position="4"/>
        <end position="198"/>
    </location>
</feature>
<organism evidence="8 9">
    <name type="scientific">Paraburkholderia phenazinium</name>
    <dbReference type="NCBI Taxonomy" id="60549"/>
    <lineage>
        <taxon>Bacteria</taxon>
        <taxon>Pseudomonadati</taxon>
        <taxon>Pseudomonadota</taxon>
        <taxon>Betaproteobacteria</taxon>
        <taxon>Burkholderiales</taxon>
        <taxon>Burkholderiaceae</taxon>
        <taxon>Paraburkholderia</taxon>
    </lineage>
</organism>
<evidence type="ECO:0000259" key="7">
    <source>
        <dbReference type="Pfam" id="PF02525"/>
    </source>
</evidence>
<dbReference type="Pfam" id="PF02525">
    <property type="entry name" value="Flavodoxin_2"/>
    <property type="match status" value="1"/>
</dbReference>
<feature type="binding site" evidence="6">
    <location>
        <begin position="16"/>
        <end position="18"/>
    </location>
    <ligand>
        <name>FMN</name>
        <dbReference type="ChEBI" id="CHEBI:58210"/>
    </ligand>
</feature>
<evidence type="ECO:0000256" key="3">
    <source>
        <dbReference type="ARBA" id="ARBA00023002"/>
    </source>
</evidence>